<accession>A0AAV4D3P4</accession>
<sequence length="186" mass="20551">MNAAKQFGVPRATLFDKLHNRIPMKPSVTMVLTTNLLSFLKRHEDLRERKTMLLRDAPKSQLIVATASEKTSKSNGPGPSGDGVFPDKMDAIATSQYIEEDLEPTIHDDVVFMDAGQISNVRTSASLDMASGPELDIFNIESWDQTYEDAPATSLDHTYNRTKHTATESFQSNETAATKIYLGATI</sequence>
<dbReference type="Proteomes" id="UP000735302">
    <property type="component" value="Unassembled WGS sequence"/>
</dbReference>
<dbReference type="AlphaFoldDB" id="A0AAV4D3P4"/>
<comment type="caution">
    <text evidence="1">The sequence shown here is derived from an EMBL/GenBank/DDBJ whole genome shotgun (WGS) entry which is preliminary data.</text>
</comment>
<reference evidence="1 2" key="1">
    <citation type="journal article" date="2021" name="Elife">
        <title>Chloroplast acquisition without the gene transfer in kleptoplastic sea slugs, Plakobranchus ocellatus.</title>
        <authorList>
            <person name="Maeda T."/>
            <person name="Takahashi S."/>
            <person name="Yoshida T."/>
            <person name="Shimamura S."/>
            <person name="Takaki Y."/>
            <person name="Nagai Y."/>
            <person name="Toyoda A."/>
            <person name="Suzuki Y."/>
            <person name="Arimoto A."/>
            <person name="Ishii H."/>
            <person name="Satoh N."/>
            <person name="Nishiyama T."/>
            <person name="Hasebe M."/>
            <person name="Maruyama T."/>
            <person name="Minagawa J."/>
            <person name="Obokata J."/>
            <person name="Shigenobu S."/>
        </authorList>
    </citation>
    <scope>NUCLEOTIDE SEQUENCE [LARGE SCALE GENOMIC DNA]</scope>
</reference>
<proteinExistence type="predicted"/>
<dbReference type="EMBL" id="BLXT01007363">
    <property type="protein sequence ID" value="GFO38802.1"/>
    <property type="molecule type" value="Genomic_DNA"/>
</dbReference>
<gene>
    <name evidence="1" type="ORF">PoB_006530700</name>
</gene>
<keyword evidence="2" id="KW-1185">Reference proteome</keyword>
<evidence type="ECO:0000313" key="1">
    <source>
        <dbReference type="EMBL" id="GFO38802.1"/>
    </source>
</evidence>
<evidence type="ECO:0000313" key="2">
    <source>
        <dbReference type="Proteomes" id="UP000735302"/>
    </source>
</evidence>
<evidence type="ECO:0008006" key="3">
    <source>
        <dbReference type="Google" id="ProtNLM"/>
    </source>
</evidence>
<protein>
    <recommendedName>
        <fullName evidence="3">HTH psq-type domain-containing protein</fullName>
    </recommendedName>
</protein>
<organism evidence="1 2">
    <name type="scientific">Plakobranchus ocellatus</name>
    <dbReference type="NCBI Taxonomy" id="259542"/>
    <lineage>
        <taxon>Eukaryota</taxon>
        <taxon>Metazoa</taxon>
        <taxon>Spiralia</taxon>
        <taxon>Lophotrochozoa</taxon>
        <taxon>Mollusca</taxon>
        <taxon>Gastropoda</taxon>
        <taxon>Heterobranchia</taxon>
        <taxon>Euthyneura</taxon>
        <taxon>Panpulmonata</taxon>
        <taxon>Sacoglossa</taxon>
        <taxon>Placobranchoidea</taxon>
        <taxon>Plakobranchidae</taxon>
        <taxon>Plakobranchus</taxon>
    </lineage>
</organism>
<name>A0AAV4D3P4_9GAST</name>